<proteinExistence type="inferred from homology"/>
<dbReference type="PANTHER" id="PTHR10803">
    <property type="entry name" value="ARSENICAL PUMP-DRIVING ATPASE ARSENITE-TRANSLOCATING ATPASE"/>
    <property type="match status" value="1"/>
</dbReference>
<dbReference type="PANTHER" id="PTHR10803:SF3">
    <property type="entry name" value="ATPASE GET3"/>
    <property type="match status" value="1"/>
</dbReference>
<evidence type="ECO:0000259" key="4">
    <source>
        <dbReference type="Pfam" id="PF02374"/>
    </source>
</evidence>
<evidence type="ECO:0000313" key="6">
    <source>
        <dbReference type="Proteomes" id="UP000064967"/>
    </source>
</evidence>
<dbReference type="GO" id="GO:0016887">
    <property type="term" value="F:ATP hydrolysis activity"/>
    <property type="evidence" value="ECO:0007669"/>
    <property type="project" value="InterPro"/>
</dbReference>
<protein>
    <recommendedName>
        <fullName evidence="3">arsenite-transporting ATPase</fullName>
        <ecNumber evidence="3">7.3.2.7</ecNumber>
    </recommendedName>
</protein>
<dbReference type="STRING" id="1391654.AKJ09_10179"/>
<dbReference type="EMBL" id="CP012333">
    <property type="protein sequence ID" value="AKV03516.1"/>
    <property type="molecule type" value="Genomic_DNA"/>
</dbReference>
<sequence length="310" mass="33063">MKRLLSLRAVLVTGKGGVGKTTVAASIAKYAAAQGKRVLCAEMVGGGENARAEVTSALAQALGRKDLDDQPVDIAPNLRAVALSPALGHQKFLRDVLPMRLLADAAMRSGAIRRFLSAAPTFPEMGVLYRMLELVRQTRRDGSFEHDLLVVDLPATGHALALAQIPASLLRVIPTGPIATAVREGLALLQDPTCTGSVVVTLPETLPISEAIELCTGIEQHKIPLATVFVNRVPYDPFSDEEREAVRTMLDGKPPTLGERTMERIDRSRVALARISAAVRAPIVALQDVFLEGSKLTDEVALLMDSAGPA</sequence>
<dbReference type="RefSeq" id="WP_146654277.1">
    <property type="nucleotide sequence ID" value="NZ_CP012333.1"/>
</dbReference>
<feature type="domain" description="ArsA/GET3 Anion-transporting ATPase-like" evidence="4">
    <location>
        <begin position="8"/>
        <end position="169"/>
    </location>
</feature>
<evidence type="ECO:0000313" key="5">
    <source>
        <dbReference type="EMBL" id="AKV03516.1"/>
    </source>
</evidence>
<gene>
    <name evidence="5" type="ORF">AKJ09_10179</name>
</gene>
<dbReference type="SUPFAM" id="SSF52540">
    <property type="entry name" value="P-loop containing nucleoside triphosphate hydrolases"/>
    <property type="match status" value="1"/>
</dbReference>
<name>A0A0K1QCK8_9BACT</name>
<dbReference type="InterPro" id="IPR016300">
    <property type="entry name" value="ATPase_ArsA/GET3"/>
</dbReference>
<organism evidence="5 6">
    <name type="scientific">Labilithrix luteola</name>
    <dbReference type="NCBI Taxonomy" id="1391654"/>
    <lineage>
        <taxon>Bacteria</taxon>
        <taxon>Pseudomonadati</taxon>
        <taxon>Myxococcota</taxon>
        <taxon>Polyangia</taxon>
        <taxon>Polyangiales</taxon>
        <taxon>Labilitrichaceae</taxon>
        <taxon>Labilithrix</taxon>
    </lineage>
</organism>
<evidence type="ECO:0000256" key="3">
    <source>
        <dbReference type="ARBA" id="ARBA00066752"/>
    </source>
</evidence>
<dbReference type="InterPro" id="IPR027417">
    <property type="entry name" value="P-loop_NTPase"/>
</dbReference>
<dbReference type="GO" id="GO:0005524">
    <property type="term" value="F:ATP binding"/>
    <property type="evidence" value="ECO:0007669"/>
    <property type="project" value="InterPro"/>
</dbReference>
<accession>A0A0K1QCK8</accession>
<dbReference type="Gene3D" id="3.40.50.300">
    <property type="entry name" value="P-loop containing nucleotide triphosphate hydrolases"/>
    <property type="match status" value="1"/>
</dbReference>
<dbReference type="GO" id="GO:0015446">
    <property type="term" value="F:ATPase-coupled arsenite transmembrane transporter activity"/>
    <property type="evidence" value="ECO:0007669"/>
    <property type="project" value="UniProtKB-EC"/>
</dbReference>
<dbReference type="Proteomes" id="UP000064967">
    <property type="component" value="Chromosome"/>
</dbReference>
<dbReference type="OrthoDB" id="5502756at2"/>
<dbReference type="InterPro" id="IPR025723">
    <property type="entry name" value="ArsA/GET3_ATPase-like"/>
</dbReference>
<keyword evidence="6" id="KW-1185">Reference proteome</keyword>
<dbReference type="KEGG" id="llu:AKJ09_10179"/>
<comment type="catalytic activity">
    <reaction evidence="2">
        <text>arsenite(in) + ATP + H2O = arsenite(out) + ADP + phosphate + H(+)</text>
        <dbReference type="Rhea" id="RHEA:11348"/>
        <dbReference type="ChEBI" id="CHEBI:15377"/>
        <dbReference type="ChEBI" id="CHEBI:15378"/>
        <dbReference type="ChEBI" id="CHEBI:29242"/>
        <dbReference type="ChEBI" id="CHEBI:30616"/>
        <dbReference type="ChEBI" id="CHEBI:43474"/>
        <dbReference type="ChEBI" id="CHEBI:456216"/>
        <dbReference type="EC" id="7.3.2.7"/>
    </reaction>
</comment>
<comment type="similarity">
    <text evidence="1">Belongs to the arsA ATPase family.</text>
</comment>
<evidence type="ECO:0000256" key="2">
    <source>
        <dbReference type="ARBA" id="ARBA00052296"/>
    </source>
</evidence>
<reference evidence="5 6" key="1">
    <citation type="submission" date="2015-08" db="EMBL/GenBank/DDBJ databases">
        <authorList>
            <person name="Babu N.S."/>
            <person name="Beckwith C.J."/>
            <person name="Beseler K.G."/>
            <person name="Brison A."/>
            <person name="Carone J.V."/>
            <person name="Caskin T.P."/>
            <person name="Diamond M."/>
            <person name="Durham M.E."/>
            <person name="Foxe J.M."/>
            <person name="Go M."/>
            <person name="Henderson B.A."/>
            <person name="Jones I.B."/>
            <person name="McGettigan J.A."/>
            <person name="Micheletti S.J."/>
            <person name="Nasrallah M.E."/>
            <person name="Ortiz D."/>
            <person name="Piller C.R."/>
            <person name="Privatt S.R."/>
            <person name="Schneider S.L."/>
            <person name="Sharp S."/>
            <person name="Smith T.C."/>
            <person name="Stanton J.D."/>
            <person name="Ullery H.E."/>
            <person name="Wilson R.J."/>
            <person name="Serrano M.G."/>
            <person name="Buck G."/>
            <person name="Lee V."/>
            <person name="Wang Y."/>
            <person name="Carvalho R."/>
            <person name="Voegtly L."/>
            <person name="Shi R."/>
            <person name="Duckworth R."/>
            <person name="Johnson A."/>
            <person name="Loviza R."/>
            <person name="Walstead R."/>
            <person name="Shah Z."/>
            <person name="Kiflezghi M."/>
            <person name="Wade K."/>
            <person name="Ball S.L."/>
            <person name="Bradley K.W."/>
            <person name="Asai D.J."/>
            <person name="Bowman C.A."/>
            <person name="Russell D.A."/>
            <person name="Pope W.H."/>
            <person name="Jacobs-Sera D."/>
            <person name="Hendrix R.W."/>
            <person name="Hatfull G.F."/>
        </authorList>
    </citation>
    <scope>NUCLEOTIDE SEQUENCE [LARGE SCALE GENOMIC DNA]</scope>
    <source>
        <strain evidence="5 6">DSM 27648</strain>
    </source>
</reference>
<dbReference type="AlphaFoldDB" id="A0A0K1QCK8"/>
<dbReference type="EC" id="7.3.2.7" evidence="3"/>
<dbReference type="Pfam" id="PF02374">
    <property type="entry name" value="ArsA_ATPase"/>
    <property type="match status" value="1"/>
</dbReference>
<evidence type="ECO:0000256" key="1">
    <source>
        <dbReference type="ARBA" id="ARBA00011040"/>
    </source>
</evidence>